<organism evidence="1 2">
    <name type="scientific">Mycetomoellerius zeteki</name>
    <dbReference type="NCBI Taxonomy" id="64791"/>
    <lineage>
        <taxon>Eukaryota</taxon>
        <taxon>Metazoa</taxon>
        <taxon>Ecdysozoa</taxon>
        <taxon>Arthropoda</taxon>
        <taxon>Hexapoda</taxon>
        <taxon>Insecta</taxon>
        <taxon>Pterygota</taxon>
        <taxon>Neoptera</taxon>
        <taxon>Endopterygota</taxon>
        <taxon>Hymenoptera</taxon>
        <taxon>Apocrita</taxon>
        <taxon>Aculeata</taxon>
        <taxon>Formicoidea</taxon>
        <taxon>Formicidae</taxon>
        <taxon>Myrmicinae</taxon>
        <taxon>Mycetomoellerius</taxon>
    </lineage>
</organism>
<dbReference type="AlphaFoldDB" id="A0A151WNT3"/>
<gene>
    <name evidence="1" type="ORF">ALC60_11446</name>
</gene>
<accession>A0A151WNT3</accession>
<evidence type="ECO:0000313" key="2">
    <source>
        <dbReference type="Proteomes" id="UP000075809"/>
    </source>
</evidence>
<evidence type="ECO:0008006" key="3">
    <source>
        <dbReference type="Google" id="ProtNLM"/>
    </source>
</evidence>
<keyword evidence="2" id="KW-1185">Reference proteome</keyword>
<dbReference type="Proteomes" id="UP000075809">
    <property type="component" value="Unassembled WGS sequence"/>
</dbReference>
<evidence type="ECO:0000313" key="1">
    <source>
        <dbReference type="EMBL" id="KYQ49480.1"/>
    </source>
</evidence>
<sequence length="113" mass="13034">MNLAGTLCHFVCLDHAFVVLYEPSPILISYYTRLLCLNLHRIINDSILEAPSYIKNSFHLIKKLKEVRIEPDHSIVSFDVISLFTNVPVDLVSDGITKTWDYIAKKLQKKFIQ</sequence>
<proteinExistence type="predicted"/>
<name>A0A151WNT3_9HYME</name>
<protein>
    <recommendedName>
        <fullName evidence="3">Reverse transcriptase domain-containing protein</fullName>
    </recommendedName>
</protein>
<dbReference type="EMBL" id="KQ982906">
    <property type="protein sequence ID" value="KYQ49480.1"/>
    <property type="molecule type" value="Genomic_DNA"/>
</dbReference>
<reference evidence="1 2" key="1">
    <citation type="submission" date="2015-09" db="EMBL/GenBank/DDBJ databases">
        <title>Trachymyrmex zeteki WGS genome.</title>
        <authorList>
            <person name="Nygaard S."/>
            <person name="Hu H."/>
            <person name="Boomsma J."/>
            <person name="Zhang G."/>
        </authorList>
    </citation>
    <scope>NUCLEOTIDE SEQUENCE [LARGE SCALE GENOMIC DNA]</scope>
    <source>
        <strain evidence="1">Tzet28-1</strain>
        <tissue evidence="1">Whole body</tissue>
    </source>
</reference>